<evidence type="ECO:0000256" key="3">
    <source>
        <dbReference type="ARBA" id="ARBA00023180"/>
    </source>
</evidence>
<dbReference type="SUPFAM" id="SSF57567">
    <property type="entry name" value="Serine protease inhibitors"/>
    <property type="match status" value="3"/>
</dbReference>
<dbReference type="InterPro" id="IPR014853">
    <property type="entry name" value="VWF/SSPO/ZAN-like_Cys-rich_dom"/>
</dbReference>
<dbReference type="SMART" id="SM00215">
    <property type="entry name" value="VWC_out"/>
    <property type="match status" value="2"/>
</dbReference>
<dbReference type="InterPro" id="IPR001007">
    <property type="entry name" value="VWF_dom"/>
</dbReference>
<dbReference type="SMART" id="SM00216">
    <property type="entry name" value="VWD"/>
    <property type="match status" value="3"/>
</dbReference>
<dbReference type="Proteomes" id="UP001314229">
    <property type="component" value="Unassembled WGS sequence"/>
</dbReference>
<evidence type="ECO:0000313" key="5">
    <source>
        <dbReference type="EMBL" id="CAK6949278.1"/>
    </source>
</evidence>
<evidence type="ECO:0000313" key="6">
    <source>
        <dbReference type="Proteomes" id="UP001314229"/>
    </source>
</evidence>
<dbReference type="PANTHER" id="PTHR11339">
    <property type="entry name" value="EXTRACELLULAR MATRIX GLYCOPROTEIN RELATED"/>
    <property type="match status" value="1"/>
</dbReference>
<keyword evidence="3" id="KW-0325">Glycoprotein</keyword>
<dbReference type="Gene3D" id="2.10.70.10">
    <property type="entry name" value="Complement Module, domain 1"/>
    <property type="match status" value="1"/>
</dbReference>
<dbReference type="Gene3D" id="2.10.25.10">
    <property type="entry name" value="Laminin"/>
    <property type="match status" value="3"/>
</dbReference>
<feature type="domain" description="VWFD" evidence="4">
    <location>
        <begin position="770"/>
        <end position="955"/>
    </location>
</feature>
<dbReference type="InterPro" id="IPR002919">
    <property type="entry name" value="TIL_dom"/>
</dbReference>
<accession>A0AAV1MQX0</accession>
<dbReference type="Pfam" id="PF01826">
    <property type="entry name" value="TIL"/>
    <property type="match status" value="3"/>
</dbReference>
<keyword evidence="2" id="KW-1015">Disulfide bond</keyword>
<dbReference type="GO" id="GO:0005615">
    <property type="term" value="C:extracellular space"/>
    <property type="evidence" value="ECO:0007669"/>
    <property type="project" value="TreeGrafter"/>
</dbReference>
<sequence>MGNLYQTFDSHYYSLMSNCTYTMARNCHVDDTHPAFVVENKNVNVGNVQVPTVGTVTVSVYGINIDIVRLELGIVRVNYQQWNLPINLNDGKVRLFQKGLYVVMETDFGLTVQYDWFEYLTITVLGSFAGSVSGLCGNFNNKKEDDFTTPSGSVVSSVTALAESWRVQGVKDDAYCQDQCSSQCVCPLSQVEKLENQIFCSALLKSIIELVGCQPKIDPSVFEDNCMINLCRGETVNTYLCNTIQGYADICQKTGIKVSNWRTSTKCPSPTCPENSHYEFCGSGCPATCANPNTPLKCDAPCVETCVCNEGFLLSGTKCVPKSQCGCMYKGHLVEVGASFWGDDSCTKRYTCSASGSLSLKQSNCPVGQQCQVVEGIKGCYPVSYGMCMVSGDPHFVTFDGLRYNFQGTCAYQMVGISSNQTSLDSFSVVLQNDGRDKKTGSVVKLVEVNVYAYTLVISKEHPGTVLVNGELSKLPATLDSNKLQLYTSGRFAVIETDFGVKVYYDWSSVAFVIVPSTFMGETQGLCGNYDLNPKDDMQMRNGKQAATSEEFVKSWEVGTIPGCVNSCSGPCPVCNTTQKAQYTTNSYCSLISDPAGPFRDCHSKVEPAGFLNDCLYDVCLYQGSRNMQCKTLTAYTAACQLKGATVYSWRSAQLCDAQCPSNSHYELCTSSCLRSCQNDSVQCGAQCMEGCICNEGFLLSGDECVPANQCGCMYEGKYYQHGQVFYPDALCQKECTCNGTVHCQKFSCGLYEKCEMKNGVRSCQPLGKGVCSISGDPHYNTFDNTTYNFQGTCTYVAAEACHVSGTRLTSFSVIVENEKWYAFSNNPKVAVAKLVAVEVYGTILILRRNDAKMVWINGVLHHLPQKLLNGAVMVYQEGANDVIITDFGLRVTYDLIYHVTVTVPGNYRGKTCGLCGNFNGNENDDFQLPNGNMTRDIQAFGAAWKVPLRDVVCDDGCSGDFCPKCDDSEKAAFEAKCAIITDPNGPFAGCHDVIDPASYFRDCVYDVCFAKGEQSTLCHSIAAYMLDCQDFGAKIQSWRSASFCPFNCTTNSHYKTCVVPCTAPCSGLLDTVTCSTTCVEGCACDKDYYYNGTGCVPFDQCSCYYKGQTYKVGQSIITDDCHRIHTCQASGVILSTKMSCDPDEICQVKNGVMGCYRQQCFLQANGTLTAFNGTSGPIPVPGSYEIIQSCDQSLSADWFRVVVKLDPCAPEVNSIVAVFVFFSEMMITLNNKHGVWINGRVMTQTTVFHNNITVEVSDNTVNIYSTSSLQLSFSSTNELAMSVSDNVADMVCGACGKLWPIDTTLLALRERLLVSFHGLSTAFASLNVGQWTAHDFPQCGL</sequence>
<keyword evidence="1" id="KW-0677">Repeat</keyword>
<dbReference type="Pfam" id="PF12714">
    <property type="entry name" value="TILa"/>
    <property type="match status" value="3"/>
</dbReference>
<evidence type="ECO:0000259" key="4">
    <source>
        <dbReference type="PROSITE" id="PS51233"/>
    </source>
</evidence>
<feature type="domain" description="VWFD" evidence="4">
    <location>
        <begin position="386"/>
        <end position="565"/>
    </location>
</feature>
<dbReference type="SMART" id="SM00832">
    <property type="entry name" value="C8"/>
    <property type="match status" value="3"/>
</dbReference>
<comment type="caution">
    <text evidence="5">The sequence shown here is derived from an EMBL/GenBank/DDBJ whole genome shotgun (WGS) entry which is preliminary data.</text>
</comment>
<dbReference type="Pfam" id="PF08742">
    <property type="entry name" value="C8"/>
    <property type="match status" value="3"/>
</dbReference>
<feature type="domain" description="VWFD" evidence="4">
    <location>
        <begin position="1159"/>
        <end position="1341"/>
    </location>
</feature>
<dbReference type="PROSITE" id="PS51233">
    <property type="entry name" value="VWFD"/>
    <property type="match status" value="4"/>
</dbReference>
<dbReference type="PANTHER" id="PTHR11339:SF374">
    <property type="entry name" value="ZONADHESIN"/>
    <property type="match status" value="1"/>
</dbReference>
<feature type="domain" description="VWFD" evidence="4">
    <location>
        <begin position="1"/>
        <end position="177"/>
    </location>
</feature>
<dbReference type="Pfam" id="PF00094">
    <property type="entry name" value="VWD"/>
    <property type="match status" value="4"/>
</dbReference>
<evidence type="ECO:0000256" key="2">
    <source>
        <dbReference type="ARBA" id="ARBA00023157"/>
    </source>
</evidence>
<proteinExistence type="predicted"/>
<dbReference type="InterPro" id="IPR025615">
    <property type="entry name" value="TILa_dom"/>
</dbReference>
<protein>
    <submittedName>
        <fullName evidence="5">IgGFc-binding protein-like</fullName>
    </submittedName>
</protein>
<evidence type="ECO:0000256" key="1">
    <source>
        <dbReference type="ARBA" id="ARBA00022737"/>
    </source>
</evidence>
<name>A0AAV1MQX0_SCOSC</name>
<dbReference type="InterPro" id="IPR036084">
    <property type="entry name" value="Ser_inhib-like_sf"/>
</dbReference>
<dbReference type="EMBL" id="CAWUFR010000001">
    <property type="protein sequence ID" value="CAK6949278.1"/>
    <property type="molecule type" value="Genomic_DNA"/>
</dbReference>
<dbReference type="CDD" id="cd19941">
    <property type="entry name" value="TIL"/>
    <property type="match status" value="3"/>
</dbReference>
<dbReference type="GO" id="GO:0031012">
    <property type="term" value="C:extracellular matrix"/>
    <property type="evidence" value="ECO:0007669"/>
    <property type="project" value="TreeGrafter"/>
</dbReference>
<gene>
    <name evidence="5" type="ORF">FSCOSCO3_A009639</name>
</gene>
<dbReference type="InterPro" id="IPR001846">
    <property type="entry name" value="VWF_type-D"/>
</dbReference>
<reference evidence="5 6" key="1">
    <citation type="submission" date="2024-01" db="EMBL/GenBank/DDBJ databases">
        <authorList>
            <person name="Alioto T."/>
            <person name="Alioto T."/>
            <person name="Gomez Garrido J."/>
        </authorList>
    </citation>
    <scope>NUCLEOTIDE SEQUENCE [LARGE SCALE GENOMIC DNA]</scope>
</reference>
<organism evidence="5 6">
    <name type="scientific">Scomber scombrus</name>
    <name type="common">Atlantic mackerel</name>
    <name type="synonym">Scomber vernalis</name>
    <dbReference type="NCBI Taxonomy" id="13677"/>
    <lineage>
        <taxon>Eukaryota</taxon>
        <taxon>Metazoa</taxon>
        <taxon>Chordata</taxon>
        <taxon>Craniata</taxon>
        <taxon>Vertebrata</taxon>
        <taxon>Euteleostomi</taxon>
        <taxon>Actinopterygii</taxon>
        <taxon>Neopterygii</taxon>
        <taxon>Teleostei</taxon>
        <taxon>Neoteleostei</taxon>
        <taxon>Acanthomorphata</taxon>
        <taxon>Pelagiaria</taxon>
        <taxon>Scombriformes</taxon>
        <taxon>Scombridae</taxon>
        <taxon>Scomber</taxon>
    </lineage>
</organism>
<keyword evidence="6" id="KW-1185">Reference proteome</keyword>
<dbReference type="InterPro" id="IPR050780">
    <property type="entry name" value="Mucin_vWF_Thrombospondin_sf"/>
</dbReference>
<dbReference type="FunFam" id="2.10.25.10:FF:000055">
    <property type="entry name" value="alpha-tectorin isoform X1"/>
    <property type="match status" value="3"/>
</dbReference>